<dbReference type="AlphaFoldDB" id="A0A0J1CUU1"/>
<keyword evidence="3" id="KW-1185">Reference proteome</keyword>
<keyword evidence="1" id="KW-0812">Transmembrane</keyword>
<feature type="transmembrane region" description="Helical" evidence="1">
    <location>
        <begin position="132"/>
        <end position="151"/>
    </location>
</feature>
<dbReference type="EMBL" id="AEJF01000135">
    <property type="protein sequence ID" value="KLU24071.1"/>
    <property type="molecule type" value="Genomic_DNA"/>
</dbReference>
<dbReference type="PATRIC" id="fig|908627.4.peg.4883"/>
<dbReference type="RefSeq" id="WP_047848796.1">
    <property type="nucleotide sequence ID" value="NZ_AEJF01000135.1"/>
</dbReference>
<accession>A0A0J1CUU1</accession>
<keyword evidence="1" id="KW-1133">Transmembrane helix</keyword>
<evidence type="ECO:0000313" key="2">
    <source>
        <dbReference type="EMBL" id="KLU24071.1"/>
    </source>
</evidence>
<dbReference type="PANTHER" id="PTHR28026">
    <property type="entry name" value="DUF962 DOMAIN PROTEIN (AFU_ORTHOLOGUE AFUA_8G05310)"/>
    <property type="match status" value="1"/>
</dbReference>
<protein>
    <submittedName>
        <fullName evidence="2">Membrane protein</fullName>
    </submittedName>
</protein>
<dbReference type="InterPro" id="IPR009305">
    <property type="entry name" value="Mpo1-like"/>
</dbReference>
<dbReference type="Proteomes" id="UP000035963">
    <property type="component" value="Unassembled WGS sequence"/>
</dbReference>
<dbReference type="OrthoDB" id="5515308at2"/>
<dbReference type="GO" id="GO:0046521">
    <property type="term" value="P:sphingoid catabolic process"/>
    <property type="evidence" value="ECO:0007669"/>
    <property type="project" value="TreeGrafter"/>
</dbReference>
<feature type="transmembrane region" description="Helical" evidence="1">
    <location>
        <begin position="99"/>
        <end position="120"/>
    </location>
</feature>
<dbReference type="GO" id="GO:0016020">
    <property type="term" value="C:membrane"/>
    <property type="evidence" value="ECO:0007669"/>
    <property type="project" value="GOC"/>
</dbReference>
<feature type="transmembrane region" description="Helical" evidence="1">
    <location>
        <begin position="21"/>
        <end position="40"/>
    </location>
</feature>
<proteinExistence type="predicted"/>
<dbReference type="PANTHER" id="PTHR28026:SF9">
    <property type="entry name" value="2-HYDROXY-PALMITIC ACID DIOXYGENASE MPO1"/>
    <property type="match status" value="1"/>
</dbReference>
<sequence length="175" mass="19036">MKSLVDQLGQYAVYHRDLRNIVSHLIGIPMIVVAVATLLARPSFDMSAALTLSPAMLVAAAVAIFYLRLDIRLGILMTVLLALSVWAGKLLATQSTGLWLAWGLGLFFVGWVIQFIGHYFEGSKPAFVDDVIGLAVGPLFIVAELAFFLGLRDPVRRAMEERAGPIRSGASKRPV</sequence>
<organism evidence="2 3">
    <name type="scientific">Caballeronia mineralivorans PML1(12)</name>
    <dbReference type="NCBI Taxonomy" id="908627"/>
    <lineage>
        <taxon>Bacteria</taxon>
        <taxon>Pseudomonadati</taxon>
        <taxon>Pseudomonadota</taxon>
        <taxon>Betaproteobacteria</taxon>
        <taxon>Burkholderiales</taxon>
        <taxon>Burkholderiaceae</taxon>
        <taxon>Caballeronia</taxon>
    </lineage>
</organism>
<reference evidence="2 3" key="1">
    <citation type="journal article" date="2015" name="Genome Announc.">
        <title>Draft Genome Sequence of Burkholderia sp. Strain PML1(12), an Ectomycorrhizosphere-Inhabiting Bacterium with Effective Mineral-Weathering Ability.</title>
        <authorList>
            <person name="Uroz S."/>
            <person name="Oger P."/>
        </authorList>
    </citation>
    <scope>NUCLEOTIDE SEQUENCE [LARGE SCALE GENOMIC DNA]</scope>
    <source>
        <strain evidence="3">PML1(12)</strain>
    </source>
</reference>
<feature type="transmembrane region" description="Helical" evidence="1">
    <location>
        <begin position="47"/>
        <end position="67"/>
    </location>
</feature>
<name>A0A0J1CUU1_9BURK</name>
<evidence type="ECO:0000313" key="3">
    <source>
        <dbReference type="Proteomes" id="UP000035963"/>
    </source>
</evidence>
<keyword evidence="1" id="KW-0472">Membrane</keyword>
<dbReference type="Pfam" id="PF06127">
    <property type="entry name" value="Mpo1-like"/>
    <property type="match status" value="1"/>
</dbReference>
<evidence type="ECO:0000256" key="1">
    <source>
        <dbReference type="SAM" id="Phobius"/>
    </source>
</evidence>
<comment type="caution">
    <text evidence="2">The sequence shown here is derived from an EMBL/GenBank/DDBJ whole genome shotgun (WGS) entry which is preliminary data.</text>
</comment>
<gene>
    <name evidence="2" type="ORF">EOS_21865</name>
</gene>